<evidence type="ECO:0000313" key="3">
    <source>
        <dbReference type="Proteomes" id="UP001296873"/>
    </source>
</evidence>
<reference evidence="2 3" key="1">
    <citation type="journal article" date="2020" name="Microorganisms">
        <title>Osmotic Adaptation and Compatible Solute Biosynthesis of Phototrophic Bacteria as Revealed from Genome Analyses.</title>
        <authorList>
            <person name="Imhoff J.F."/>
            <person name="Rahn T."/>
            <person name="Kunzel S."/>
            <person name="Keller A."/>
            <person name="Neulinger S.C."/>
        </authorList>
    </citation>
    <scope>NUCLEOTIDE SEQUENCE [LARGE SCALE GENOMIC DNA]</scope>
    <source>
        <strain evidence="2 3">DSM 9895</strain>
    </source>
</reference>
<protein>
    <submittedName>
        <fullName evidence="2">Uncharacterized protein</fullName>
    </submittedName>
</protein>
<accession>A0ABS1DJQ1</accession>
<gene>
    <name evidence="2" type="ORF">CKO28_22200</name>
</gene>
<sequence length="108" mass="11646">MLAYYVEAHMRSCLAPILFDDPDPEGADAERASVVAPTEPSEAATRKTAARRTDDDLPVHSFQSLLADLGTLCLNTVSMPSNPAYSFDQPTQPTPPQARAFELLGISP</sequence>
<keyword evidence="3" id="KW-1185">Reference proteome</keyword>
<proteinExistence type="predicted"/>
<comment type="caution">
    <text evidence="2">The sequence shown here is derived from an EMBL/GenBank/DDBJ whole genome shotgun (WGS) entry which is preliminary data.</text>
</comment>
<organism evidence="2 3">
    <name type="scientific">Rhodovibrio sodomensis</name>
    <dbReference type="NCBI Taxonomy" id="1088"/>
    <lineage>
        <taxon>Bacteria</taxon>
        <taxon>Pseudomonadati</taxon>
        <taxon>Pseudomonadota</taxon>
        <taxon>Alphaproteobacteria</taxon>
        <taxon>Rhodospirillales</taxon>
        <taxon>Rhodovibrionaceae</taxon>
        <taxon>Rhodovibrio</taxon>
    </lineage>
</organism>
<feature type="region of interest" description="Disordered" evidence="1">
    <location>
        <begin position="21"/>
        <end position="54"/>
    </location>
</feature>
<evidence type="ECO:0000313" key="2">
    <source>
        <dbReference type="EMBL" id="MBK1670735.1"/>
    </source>
</evidence>
<dbReference type="Proteomes" id="UP001296873">
    <property type="component" value="Unassembled WGS sequence"/>
</dbReference>
<dbReference type="EMBL" id="NRRL01000112">
    <property type="protein sequence ID" value="MBK1670735.1"/>
    <property type="molecule type" value="Genomic_DNA"/>
</dbReference>
<evidence type="ECO:0000256" key="1">
    <source>
        <dbReference type="SAM" id="MobiDB-lite"/>
    </source>
</evidence>
<name>A0ABS1DJQ1_9PROT</name>